<feature type="compositionally biased region" description="Polar residues" evidence="8">
    <location>
        <begin position="681"/>
        <end position="696"/>
    </location>
</feature>
<comment type="function">
    <text evidence="6">Component of the NuA4 histone acetyltransferase complex which is involved in transcriptional activation of selected genes principally by acetylation of nucleosomal histone H4 and H2A. The NuA4 complex is also involved in DNA repair. Involved in gene silencing by neighboring heterochromatin, blockage of the silencing spreading along the chromosome, and required for cell cycle progression through G2/M.</text>
</comment>
<feature type="region of interest" description="Disordered" evidence="8">
    <location>
        <begin position="1051"/>
        <end position="1173"/>
    </location>
</feature>
<feature type="compositionally biased region" description="Low complexity" evidence="8">
    <location>
        <begin position="998"/>
        <end position="1021"/>
    </location>
</feature>
<gene>
    <name evidence="10" type="ORF">AYI70_g168</name>
</gene>
<sequence>MKSTSAQRFRARKIDLKKPLSIYLASELTDLDHEDLNRTLEIETGVEKEEEAEHHLQAAISAAHAAISGSNHSSRKSHSLKNSDSNLNDTSSSNNSSNIPSVYIPTPITIKDPSLKEKWYSKPAPLPKNRIRSILTIEDVCGPMYCMDEEDEKWLDSYNEKIQVEIEKIKASLDPTSDTPPKKKAKLDKLSTTTPKKQPKSKYKLKKELEDSELSNHPNYPAISAAKSKLLTEDKFELLMDQLEAVSIDMVFLSPDDFPPLQNLVSLADSKGFPLSQDAETVFDYWKSKRALTHFNPIMPFLKTDDPSKTSTDPYVCFRKREVKQLRKTRRADIKAADQLQKLQINLVCATQLLESIVSREKLKRKFLQTTKKSIEQRSLVLALRRHYGIPINSSNDLFSHKSIQNFTNRKRSSASLENDSSFNNDGSSNRFENSSSSLKKNSIKMSDLSDNEQLNHKHLTKSNGFINSEYNSSSASLKSHKHKKLSVDSSSSLLSSNERRNISLVDVPIYSVSKRVRDILEKIKQKSKKNIESTRQFIDSSSIPFNIFPENHTSGKFKPLNKTNIFNSEIARKINTNLVNVNFNNVPYVRIRQGRLGRLFLDQYLPPKNHSHNLSIFNKSNMNNQSFYNNSEQFLFRNSLLKKLDPNSTIFSSDSSQLKSSQDKSSGNNGPNKFIKIDNQAVNQPNRPDNINTPFNPKKNIFGFNKLTKYRFGSNSNDYQDILNKHISSLSSDAISKDNPLTTDTPSPNNAIFNKAEDNESDEFNNMVRIAFSFASLNPLNIPANSSANQSSIPPFDGAQPKNFDNSFLQHDDVSFEDSNSSNNLPFRNISNNNIQPNSVNRSINAANNFTNSMITNQSINPLQKKGMQTEPFNNSISATESNIFNNKIIPQNNIQNKQAPNQFQPNPQHLYQQQLRMQMQLQAYMQFELNKQVQLQMQASKNPNTPEAKAHLQQIQLTAQKLIMQQQYLQNQSKNIANNIVNINPQPIPIPPFPVHPQFVIPPQHQPQNQALQQGQQQPQIQPIPIPLPLAHTSVVAPTVFPQKVEPLETYNSNSAETTSTKPSLDTHTSENNQSSSSQLTSESNVTVISHTPSIQIKEPTVESSSQLPNTKSEANFQNKTPLQTQSSADFNASITNPNITEVRDSGSETDTDNEVANSIPDRSSRLPTSLTSRIQPSKAANGNFYIKNSISAILLDSNKKLYES</sequence>
<evidence type="ECO:0000313" key="11">
    <source>
        <dbReference type="Proteomes" id="UP000187283"/>
    </source>
</evidence>
<feature type="compositionally biased region" description="Polar residues" evidence="8">
    <location>
        <begin position="1087"/>
        <end position="1097"/>
    </location>
</feature>
<keyword evidence="4 7" id="KW-0804">Transcription</keyword>
<feature type="compositionally biased region" description="Polar residues" evidence="8">
    <location>
        <begin position="1052"/>
        <end position="1069"/>
    </location>
</feature>
<feature type="region of interest" description="Disordered" evidence="8">
    <location>
        <begin position="65"/>
        <end position="104"/>
    </location>
</feature>
<feature type="compositionally biased region" description="Polar residues" evidence="8">
    <location>
        <begin position="1104"/>
        <end position="1142"/>
    </location>
</feature>
<feature type="compositionally biased region" description="Low complexity" evidence="8">
    <location>
        <begin position="80"/>
        <end position="98"/>
    </location>
</feature>
<feature type="compositionally biased region" description="Low complexity" evidence="8">
    <location>
        <begin position="1072"/>
        <end position="1086"/>
    </location>
</feature>
<proteinExistence type="inferred from homology"/>
<dbReference type="Proteomes" id="UP000187283">
    <property type="component" value="Unassembled WGS sequence"/>
</dbReference>
<dbReference type="PANTHER" id="PTHR14898">
    <property type="entry name" value="ENHANCER OF POLYCOMB"/>
    <property type="match status" value="1"/>
</dbReference>
<feature type="region of interest" description="Disordered" evidence="8">
    <location>
        <begin position="997"/>
        <end position="1021"/>
    </location>
</feature>
<organism evidence="10 11">
    <name type="scientific">Smittium culicis</name>
    <dbReference type="NCBI Taxonomy" id="133412"/>
    <lineage>
        <taxon>Eukaryota</taxon>
        <taxon>Fungi</taxon>
        <taxon>Fungi incertae sedis</taxon>
        <taxon>Zoopagomycota</taxon>
        <taxon>Kickxellomycotina</taxon>
        <taxon>Harpellomycetes</taxon>
        <taxon>Harpellales</taxon>
        <taxon>Legeriomycetaceae</taxon>
        <taxon>Smittium</taxon>
    </lineage>
</organism>
<evidence type="ECO:0000256" key="7">
    <source>
        <dbReference type="RuleBase" id="RU361124"/>
    </source>
</evidence>
<dbReference type="GO" id="GO:0006357">
    <property type="term" value="P:regulation of transcription by RNA polymerase II"/>
    <property type="evidence" value="ECO:0007669"/>
    <property type="project" value="InterPro"/>
</dbReference>
<dbReference type="GO" id="GO:0035267">
    <property type="term" value="C:NuA4 histone acetyltransferase complex"/>
    <property type="evidence" value="ECO:0007669"/>
    <property type="project" value="InterPro"/>
</dbReference>
<feature type="region of interest" description="Disordered" evidence="8">
    <location>
        <begin position="787"/>
        <end position="835"/>
    </location>
</feature>
<feature type="compositionally biased region" description="Low complexity" evidence="8">
    <location>
        <begin position="653"/>
        <end position="667"/>
    </location>
</feature>
<keyword evidence="3 7" id="KW-0805">Transcription regulation</keyword>
<comment type="similarity">
    <text evidence="2 7">Belongs to the enhancer of polycomb family.</text>
</comment>
<dbReference type="GO" id="GO:0005634">
    <property type="term" value="C:nucleus"/>
    <property type="evidence" value="ECO:0007669"/>
    <property type="project" value="UniProtKB-SubCell"/>
</dbReference>
<evidence type="ECO:0000259" key="9">
    <source>
        <dbReference type="Pfam" id="PF10513"/>
    </source>
</evidence>
<evidence type="ECO:0000256" key="5">
    <source>
        <dbReference type="ARBA" id="ARBA00023242"/>
    </source>
</evidence>
<dbReference type="OrthoDB" id="435275at2759"/>
<keyword evidence="11" id="KW-1185">Reference proteome</keyword>
<feature type="region of interest" description="Disordered" evidence="8">
    <location>
        <begin position="172"/>
        <end position="218"/>
    </location>
</feature>
<comment type="caution">
    <text evidence="10">The sequence shown here is derived from an EMBL/GenBank/DDBJ whole genome shotgun (WGS) entry which is preliminary data.</text>
</comment>
<accession>A0A1R1YHR0</accession>
<dbReference type="EMBL" id="LSSN01000019">
    <property type="protein sequence ID" value="OMJ26458.1"/>
    <property type="molecule type" value="Genomic_DNA"/>
</dbReference>
<dbReference type="Pfam" id="PF10513">
    <property type="entry name" value="EPL1"/>
    <property type="match status" value="1"/>
</dbReference>
<evidence type="ECO:0000313" key="10">
    <source>
        <dbReference type="EMBL" id="OMJ26458.1"/>
    </source>
</evidence>
<reference evidence="10 11" key="1">
    <citation type="submission" date="2017-01" db="EMBL/GenBank/DDBJ databases">
        <authorList>
            <person name="Mah S.A."/>
            <person name="Swanson W.J."/>
            <person name="Moy G.W."/>
            <person name="Vacquier V.D."/>
        </authorList>
    </citation>
    <scope>NUCLEOTIDE SEQUENCE [LARGE SCALE GENOMIC DNA]</scope>
    <source>
        <strain evidence="10 11">GSMNP</strain>
    </source>
</reference>
<feature type="domain" description="Enhancer of polycomb-like N-terminal" evidence="9">
    <location>
        <begin position="10"/>
        <end position="244"/>
    </location>
</feature>
<evidence type="ECO:0000256" key="6">
    <source>
        <dbReference type="ARBA" id="ARBA00025513"/>
    </source>
</evidence>
<name>A0A1R1YHR0_9FUNG</name>
<evidence type="ECO:0000256" key="4">
    <source>
        <dbReference type="ARBA" id="ARBA00023163"/>
    </source>
</evidence>
<feature type="region of interest" description="Disordered" evidence="8">
    <location>
        <begin position="653"/>
        <end position="698"/>
    </location>
</feature>
<feature type="region of interest" description="Disordered" evidence="8">
    <location>
        <begin position="410"/>
        <end position="439"/>
    </location>
</feature>
<evidence type="ECO:0000256" key="1">
    <source>
        <dbReference type="ARBA" id="ARBA00004123"/>
    </source>
</evidence>
<dbReference type="STRING" id="133412.A0A1R1YHR0"/>
<evidence type="ECO:0000256" key="8">
    <source>
        <dbReference type="SAM" id="MobiDB-lite"/>
    </source>
</evidence>
<keyword evidence="5 7" id="KW-0539">Nucleus</keyword>
<feature type="compositionally biased region" description="Low complexity" evidence="8">
    <location>
        <begin position="419"/>
        <end position="439"/>
    </location>
</feature>
<dbReference type="AlphaFoldDB" id="A0A1R1YHR0"/>
<evidence type="ECO:0000256" key="3">
    <source>
        <dbReference type="ARBA" id="ARBA00023015"/>
    </source>
</evidence>
<dbReference type="InterPro" id="IPR019542">
    <property type="entry name" value="Enhancer_polycomb-like_N"/>
</dbReference>
<dbReference type="InterPro" id="IPR024943">
    <property type="entry name" value="Enhancer_polycomb"/>
</dbReference>
<feature type="compositionally biased region" description="Polar residues" evidence="8">
    <location>
        <begin position="818"/>
        <end position="835"/>
    </location>
</feature>
<comment type="subcellular location">
    <subcellularLocation>
        <location evidence="1 7">Nucleus</location>
    </subcellularLocation>
</comment>
<protein>
    <recommendedName>
        <fullName evidence="7">Enhancer of polycomb-like protein</fullName>
    </recommendedName>
</protein>
<evidence type="ECO:0000256" key="2">
    <source>
        <dbReference type="ARBA" id="ARBA00008035"/>
    </source>
</evidence>